<dbReference type="PROSITE" id="PS51093">
    <property type="entry name" value="PTS_EIIA_TYPE_1"/>
    <property type="match status" value="1"/>
</dbReference>
<keyword evidence="5" id="KW-0598">Phosphotransferase system</keyword>
<comment type="caution">
    <text evidence="8">The sequence shown here is derived from an EMBL/GenBank/DDBJ whole genome shotgun (WGS) entry which is preliminary data.</text>
</comment>
<comment type="subcellular location">
    <subcellularLocation>
        <location evidence="1">Cytoplasm</location>
    </subcellularLocation>
</comment>
<sequence>MWPFGKTKQNETETVKAEIRAPLSGRIMALDQVPDPVFANQLLGPGLAIYPTSGEILAPFDGEVTALFPTGHAIGLKSKAGVECLIHCGIDTVELKGKGFKVMVSQGDKVKLGSVLIKADLKLIASNGKNLATPIVITNSDQWSLELARKDGEVVAGEDVLFLAFPVQAKAKA</sequence>
<feature type="domain" description="PTS EIIA type-1" evidence="7">
    <location>
        <begin position="35"/>
        <end position="139"/>
    </location>
</feature>
<proteinExistence type="predicted"/>
<dbReference type="PANTHER" id="PTHR45008">
    <property type="entry name" value="PTS SYSTEM GLUCOSE-SPECIFIC EIIA COMPONENT"/>
    <property type="match status" value="1"/>
</dbReference>
<dbReference type="InterPro" id="IPR011055">
    <property type="entry name" value="Dup_hybrid_motif"/>
</dbReference>
<dbReference type="GO" id="GO:0005737">
    <property type="term" value="C:cytoplasm"/>
    <property type="evidence" value="ECO:0007669"/>
    <property type="project" value="UniProtKB-SubCell"/>
</dbReference>
<dbReference type="NCBIfam" id="TIGR00830">
    <property type="entry name" value="PTBA"/>
    <property type="match status" value="1"/>
</dbReference>
<dbReference type="FunFam" id="2.70.70.10:FF:000001">
    <property type="entry name" value="PTS system glucose-specific IIA component"/>
    <property type="match status" value="1"/>
</dbReference>
<evidence type="ECO:0000259" key="7">
    <source>
        <dbReference type="PROSITE" id="PS51093"/>
    </source>
</evidence>
<organism evidence="8 9">
    <name type="scientific">Desulfosporosinus fructosivorans</name>
    <dbReference type="NCBI Taxonomy" id="2018669"/>
    <lineage>
        <taxon>Bacteria</taxon>
        <taxon>Bacillati</taxon>
        <taxon>Bacillota</taxon>
        <taxon>Clostridia</taxon>
        <taxon>Eubacteriales</taxon>
        <taxon>Desulfitobacteriaceae</taxon>
        <taxon>Desulfosporosinus</taxon>
    </lineage>
</organism>
<evidence type="ECO:0000313" key="9">
    <source>
        <dbReference type="Proteomes" id="UP000298460"/>
    </source>
</evidence>
<dbReference type="GO" id="GO:0016301">
    <property type="term" value="F:kinase activity"/>
    <property type="evidence" value="ECO:0007669"/>
    <property type="project" value="UniProtKB-KW"/>
</dbReference>
<keyword evidence="2" id="KW-0813">Transport</keyword>
<dbReference type="Gene3D" id="2.70.70.10">
    <property type="entry name" value="Glucose Permease (Domain IIA)"/>
    <property type="match status" value="1"/>
</dbReference>
<evidence type="ECO:0000256" key="3">
    <source>
        <dbReference type="ARBA" id="ARBA00022597"/>
    </source>
</evidence>
<accession>A0A4Z0R931</accession>
<protein>
    <submittedName>
        <fullName evidence="8">PTS glucose transporter subunit IIA</fullName>
    </submittedName>
</protein>
<keyword evidence="3 8" id="KW-0762">Sugar transport</keyword>
<keyword evidence="6" id="KW-0418">Kinase</keyword>
<dbReference type="GO" id="GO:0009401">
    <property type="term" value="P:phosphoenolpyruvate-dependent sugar phosphotransferase system"/>
    <property type="evidence" value="ECO:0007669"/>
    <property type="project" value="UniProtKB-KW"/>
</dbReference>
<dbReference type="SUPFAM" id="SSF51261">
    <property type="entry name" value="Duplicated hybrid motif"/>
    <property type="match status" value="1"/>
</dbReference>
<name>A0A4Z0R931_9FIRM</name>
<dbReference type="EMBL" id="SPQQ01000001">
    <property type="protein sequence ID" value="TGE39632.1"/>
    <property type="molecule type" value="Genomic_DNA"/>
</dbReference>
<dbReference type="Pfam" id="PF00358">
    <property type="entry name" value="PTS_EIIA_1"/>
    <property type="match status" value="1"/>
</dbReference>
<evidence type="ECO:0000256" key="4">
    <source>
        <dbReference type="ARBA" id="ARBA00022679"/>
    </source>
</evidence>
<evidence type="ECO:0000256" key="1">
    <source>
        <dbReference type="ARBA" id="ARBA00004496"/>
    </source>
</evidence>
<dbReference type="InterPro" id="IPR001127">
    <property type="entry name" value="PTS_EIIA_1_perm"/>
</dbReference>
<dbReference type="PANTHER" id="PTHR45008:SF1">
    <property type="entry name" value="PTS SYSTEM GLUCOSE-SPECIFIC EIIA COMPONENT"/>
    <property type="match status" value="1"/>
</dbReference>
<dbReference type="Proteomes" id="UP000298460">
    <property type="component" value="Unassembled WGS sequence"/>
</dbReference>
<keyword evidence="4" id="KW-0808">Transferase</keyword>
<evidence type="ECO:0000313" key="8">
    <source>
        <dbReference type="EMBL" id="TGE39632.1"/>
    </source>
</evidence>
<evidence type="ECO:0000256" key="2">
    <source>
        <dbReference type="ARBA" id="ARBA00022448"/>
    </source>
</evidence>
<dbReference type="InterPro" id="IPR050890">
    <property type="entry name" value="PTS_EIIA_component"/>
</dbReference>
<evidence type="ECO:0000256" key="6">
    <source>
        <dbReference type="ARBA" id="ARBA00022777"/>
    </source>
</evidence>
<gene>
    <name evidence="8" type="ORF">E4K67_01075</name>
</gene>
<keyword evidence="9" id="KW-1185">Reference proteome</keyword>
<dbReference type="RefSeq" id="WP_135544572.1">
    <property type="nucleotide sequence ID" value="NZ_SPQQ01000001.1"/>
</dbReference>
<evidence type="ECO:0000256" key="5">
    <source>
        <dbReference type="ARBA" id="ARBA00022683"/>
    </source>
</evidence>
<dbReference type="OrthoDB" id="92465at2"/>
<dbReference type="AlphaFoldDB" id="A0A4Z0R931"/>
<reference evidence="8 9" key="1">
    <citation type="submission" date="2019-03" db="EMBL/GenBank/DDBJ databases">
        <title>Draft Genome Sequence of Desulfosporosinus fructosivorans Strain 63.6F, Isolated from Marine Sediment in the Baltic Sea.</title>
        <authorList>
            <person name="Hausmann B."/>
            <person name="Vandieken V."/>
            <person name="Pjevac P."/>
            <person name="Schreck K."/>
            <person name="Herbold C.W."/>
            <person name="Loy A."/>
        </authorList>
    </citation>
    <scope>NUCLEOTIDE SEQUENCE [LARGE SCALE GENOMIC DNA]</scope>
    <source>
        <strain evidence="8 9">63.6F</strain>
    </source>
</reference>